<dbReference type="EMBL" id="JQNX01000003">
    <property type="protein sequence ID" value="KIE58720.1"/>
    <property type="molecule type" value="Genomic_DNA"/>
</dbReference>
<accession>A0ABR4ZZ22</accession>
<dbReference type="InterPro" id="IPR039498">
    <property type="entry name" value="NTP_transf_5"/>
</dbReference>
<comment type="caution">
    <text evidence="1">The sequence shown here is derived from an EMBL/GenBank/DDBJ whole genome shotgun (WGS) entry which is preliminary data.</text>
</comment>
<proteinExistence type="predicted"/>
<dbReference type="Proteomes" id="UP000031594">
    <property type="component" value="Unassembled WGS sequence"/>
</dbReference>
<gene>
    <name evidence="1" type="ORF">A946_04645</name>
</gene>
<sequence>MKTKKKKENNFILLTPEQKALLLLSNKILDDLQKTELLEIFSRQNFDWHQFFELSFQHSLWPIVYNKLKNNFPFLLPQDIDLKFHLLNKHTAKRNIFLLDEFQKILSMFHDHGIQVIPLKGLELSQRLYEDFFSKTITDIDLLVPIPAIQKAIFLLHSKLGYHSYNHSPYKLSSLFFWEKDLTLLKKNLKRIRPHQFVSSIGLPVLIGYWTKNFWNQHGKNLPCLLLRIFPFKGCLKKMNFFFY</sequence>
<dbReference type="Pfam" id="PF14907">
    <property type="entry name" value="NTP_transf_5"/>
    <property type="match status" value="1"/>
</dbReference>
<evidence type="ECO:0000313" key="2">
    <source>
        <dbReference type="Proteomes" id="UP000031594"/>
    </source>
</evidence>
<keyword evidence="2" id="KW-1185">Reference proteome</keyword>
<reference evidence="1 2" key="1">
    <citation type="submission" date="2014-08" db="EMBL/GenBank/DDBJ databases">
        <title>Methylacidiphilum kamchatkense strain Kam1 draft genome sequence.</title>
        <authorList>
            <person name="Birkeland N.-K."/>
            <person name="Erikstad H.A."/>
        </authorList>
    </citation>
    <scope>NUCLEOTIDE SEQUENCE [LARGE SCALE GENOMIC DNA]</scope>
    <source>
        <strain evidence="1 2">Kam1</strain>
    </source>
</reference>
<organism evidence="1 2">
    <name type="scientific">Methylacidiphilum kamchatkense Kam1</name>
    <dbReference type="NCBI Taxonomy" id="1202785"/>
    <lineage>
        <taxon>Bacteria</taxon>
        <taxon>Pseudomonadati</taxon>
        <taxon>Verrucomicrobiota</taxon>
        <taxon>Methylacidiphilae</taxon>
        <taxon>Methylacidiphilales</taxon>
        <taxon>Methylacidiphilaceae</taxon>
        <taxon>Methylacidiphilum (ex Ratnadevi et al. 2023)</taxon>
    </lineage>
</organism>
<evidence type="ECO:0000313" key="1">
    <source>
        <dbReference type="EMBL" id="KIE58720.1"/>
    </source>
</evidence>
<evidence type="ECO:0008006" key="3">
    <source>
        <dbReference type="Google" id="ProtNLM"/>
    </source>
</evidence>
<protein>
    <recommendedName>
        <fullName evidence="3">Nucleotidyltransferase-like protein</fullName>
    </recommendedName>
</protein>
<name>A0ABR4ZZ22_9BACT</name>